<proteinExistence type="predicted"/>
<dbReference type="GeneID" id="80532720"/>
<dbReference type="EMBL" id="HQ878327">
    <property type="protein sequence ID" value="AEZ68791.1"/>
    <property type="molecule type" value="Genomic_DNA"/>
</dbReference>
<dbReference type="Pfam" id="PF03121">
    <property type="entry name" value="Herpes_UL52"/>
    <property type="match status" value="1"/>
</dbReference>
<protein>
    <submittedName>
        <fullName evidence="1">F-UL52 protein</fullName>
    </submittedName>
</protein>
<gene>
    <name evidence="1" type="primary">F-UL52</name>
</gene>
<name>K7NVX3_9ALPH</name>
<accession>K7NVX3</accession>
<reference evidence="1 2" key="1">
    <citation type="journal article" date="2012" name="PLoS ONE">
        <title>The genome of Chelonid herpesvirus 5 harbors atypical genes.</title>
        <authorList>
            <person name="Ackermann M."/>
            <person name="Koriabine M."/>
            <person name="Hartmann-Fritsch F."/>
            <person name="de Jong P.J."/>
            <person name="Lewis T.D."/>
            <person name="Schetle N."/>
            <person name="Work T.M."/>
            <person name="Dagenais J."/>
            <person name="Balazs G.H."/>
            <person name="Leong J.A."/>
        </authorList>
    </citation>
    <scope>NUCLEOTIDE SEQUENCE [LARGE SCALE GENOMIC DNA]</scope>
</reference>
<evidence type="ECO:0000313" key="1">
    <source>
        <dbReference type="EMBL" id="AEZ68791.1"/>
    </source>
</evidence>
<sequence>MLNLIVFLFSLWAGNSESVPTDTEGEVKTCDYDLGYLIRELEQDGNNTWWYPNQKTVIENLKGKFQNCTVPEASTWNEFFWATTNRTQPEKTIQCLLNSCLLGNRGAEEYPQRVRPVFLCDFDGDPFFARCLSEGCPVATEYLLKHLEEETSLLYHGDIIWGMSTAFTRPGDFIRPSSATLRSTLTCLLLEHADRTAAVFRRLFNTLVTPFWLVSKFGPTEKGLTVLTRYYLLDAVGEGDDLDLQSLKDALAVFDFFPGENDAADPSELISFRALSAFFCQSRYTRQGAVLAFARFLAFRDETDRREFGYMQALIDKFRGALRVPPVDFVTYLYLAHFECYGKEALWAHLDATRFSRAATYDPARGVGRRAYDSFFVHLRERFHLETHLKKNVFLRRVVLEDERVAARYAEEKFYNAFSGSDLVVVAEDRQRMNRLISLTAEKLRRRGYTLEPEETFAKRLLTLATGSCRVGETGLTDRDVFLGRRCPPGASPVYRAVLDGDTHVFCLVGEEDWSAGPLRDYEPPTVPRGPLPRDEHTDARLTRLARVQPRFYGAREGWRQLDFSRNEMFNDRLACVNLVLDLDFRLQRALTPLEIHGLVRRFRACFVRVLETLLRPPGEWDRDSHPVYFFKTECPVIISAATDEADFDFDFEEENGPDFDRRPCGCREKLGLRAVCPLPAPFAAASAGVVAGLAKLIQQAALVDPELLAVLDDCLQSFEFIDSAVYAHGRSLRTPYSYKVSPDGGLFGRLLPLYCLPPSLAVDAETFVSEHSDPARLLFHALPPGRAAPTIYLTELKGAEDSAMVEKCLGRSESAHRITGRSLIVALMARGVDCDEAEGGDAALLAFIAGEPWSRVTAYLREHYCSEKAEEYARAELSVSKKTGTYCYFTLAPSGRWGPKTFSCLRYEHSRTGRSVRASLGLSLGAQNQLCLSFLCQCFAARCGRNAQQTLFAVRF</sequence>
<dbReference type="KEGG" id="vg:80532720"/>
<evidence type="ECO:0000313" key="2">
    <source>
        <dbReference type="Proteomes" id="UP000325782"/>
    </source>
</evidence>
<organism evidence="1 2">
    <name type="scientific">Chelonid alphaherpesvirus 5</name>
    <dbReference type="NCBI Taxonomy" id="702736"/>
    <lineage>
        <taxon>Viruses</taxon>
        <taxon>Duplodnaviria</taxon>
        <taxon>Heunggongvirae</taxon>
        <taxon>Peploviricota</taxon>
        <taxon>Herviviricetes</taxon>
        <taxon>Herpesvirales</taxon>
        <taxon>Orthoherpesviridae</taxon>
        <taxon>Alphaherpesvirinae</taxon>
        <taxon>Scutavirus</taxon>
        <taxon>Scutavirus chelonidalpha5</taxon>
    </lineage>
</organism>
<keyword evidence="2" id="KW-1185">Reference proteome</keyword>
<dbReference type="Proteomes" id="UP000325782">
    <property type="component" value="Segment"/>
</dbReference>
<dbReference type="RefSeq" id="YP_010795561.1">
    <property type="nucleotide sequence ID" value="NC_075701.1"/>
</dbReference>